<keyword evidence="4 12" id="KW-0812">Transmembrane</keyword>
<sequence>MPVEVERDQGEVSVTETKPEVVVSATKEDVVNGISHGDNNGNGNDTDGSYVFISENDAVGDDSVESDSVKSVDANVVDKDLKEGDDNMNSDQLNMEATSIAGDDVLGVSHESQTLEKSEQVRTDDGPKEVVGIPKSEIEDSLEKSVEPENPGNEHLGSGHEGELESTEEVEQLQDSEVGPRDLTKNNVEEPEGKMESDSKTDVEEHQGDMIEAKDKSDVDVDVSEDLQHSEDVAKPPVDSDQGRESELVSSKVFPADPNDGTDPAVNDPIGSESVAVLESASVENGHPIIESELEKIGDVPCTLKKVNASDGDVLPDSGTVKVVVSEVSSDVPAETQTLTAVSLESHASGKDGVVENGNSKLESEAIQDLDCVETREVQSEIGAVDVSVSDGSMNIHPESQDDSEPACDEDGKQHIASEVTDILDAPASEVRSDDVIVAEKSVSEDAADRTDDKVASTCEIGETRNDLPPALSIEGPALDASERHTVAAEIERRPFYFLPRVPRYDDEKLSEQLKHAEYQVDQKTKSRDALRSDIQKIRATCKDYDISYKAVMAEERSAIKAMHSKRQEIEALQSVISRVKSAASVDDIDSRVHNMEHIIQHETISLKEEKGLIREIKQLKQLREQISSSMGTKDEVKQALEEQEKTEERLKVLRKELATLRNDLSKAEAVTKAAKKKCDEEWEVQSKLQEQFRAADAVRQEAFVHLQDLKKQQREKNKYFFKYRDDSRVASEMALKKDRAALQSLCSDQVENFMNMWNNDEEFRNYYVRCNTRSTYRRLGTLDGRSLGPDEEPPRITYATRTDKIRTSSDRVEKLETVPPVSAQQEKVVNYEGSKVENNGKTVTKPAEQKSQITKSKKTVKPDQPAPAPAPIVTELVSAKEEIEKSATKEEEEPPKLTKEEEELIKKEEEKRKQKEAAKMKEQHRLEEIAKAKEAMERKKKREEKAKARAVLKAQKEAEEREKEREKKLRKKERRNGIFTSEETATEKPIQTSETVIETPREIEIPKKQTVEESQQIKKCHKPSSQFLKQNKSKSVPLPLRNRGSKRKLRQWMWIGLIVVVILALFLLSNVNLSFSPANLWFI</sequence>
<evidence type="ECO:0000256" key="8">
    <source>
        <dbReference type="ARBA" id="ARBA00023136"/>
    </source>
</evidence>
<dbReference type="PANTHER" id="PTHR32219">
    <property type="entry name" value="RNA-BINDING PROTEIN YLMH-RELATED"/>
    <property type="match status" value="1"/>
</dbReference>
<feature type="region of interest" description="Disordered" evidence="11">
    <location>
        <begin position="834"/>
        <end position="1016"/>
    </location>
</feature>
<feature type="compositionally biased region" description="Acidic residues" evidence="11">
    <location>
        <begin position="164"/>
        <end position="174"/>
    </location>
</feature>
<dbReference type="GO" id="GO:0005789">
    <property type="term" value="C:endoplasmic reticulum membrane"/>
    <property type="evidence" value="ECO:0007669"/>
    <property type="project" value="UniProtKB-SubCell"/>
</dbReference>
<protein>
    <submittedName>
        <fullName evidence="13">Proton pump-interactor</fullName>
    </submittedName>
</protein>
<feature type="compositionally biased region" description="Basic and acidic residues" evidence="11">
    <location>
        <begin position="178"/>
        <end position="219"/>
    </location>
</feature>
<feature type="compositionally biased region" description="Basic and acidic residues" evidence="11">
    <location>
        <begin position="879"/>
        <end position="948"/>
    </location>
</feature>
<keyword evidence="6 12" id="KW-1133">Transmembrane helix</keyword>
<evidence type="ECO:0000256" key="7">
    <source>
        <dbReference type="ARBA" id="ARBA00023054"/>
    </source>
</evidence>
<evidence type="ECO:0000256" key="2">
    <source>
        <dbReference type="ARBA" id="ARBA00004389"/>
    </source>
</evidence>
<evidence type="ECO:0000256" key="12">
    <source>
        <dbReference type="SAM" id="Phobius"/>
    </source>
</evidence>
<proteinExistence type="inferred from homology"/>
<keyword evidence="5" id="KW-0256">Endoplasmic reticulum</keyword>
<organism evidence="13 14">
    <name type="scientific">Cardamine amara subsp. amara</name>
    <dbReference type="NCBI Taxonomy" id="228776"/>
    <lineage>
        <taxon>Eukaryota</taxon>
        <taxon>Viridiplantae</taxon>
        <taxon>Streptophyta</taxon>
        <taxon>Embryophyta</taxon>
        <taxon>Tracheophyta</taxon>
        <taxon>Spermatophyta</taxon>
        <taxon>Magnoliopsida</taxon>
        <taxon>eudicotyledons</taxon>
        <taxon>Gunneridae</taxon>
        <taxon>Pentapetalae</taxon>
        <taxon>rosids</taxon>
        <taxon>malvids</taxon>
        <taxon>Brassicales</taxon>
        <taxon>Brassicaceae</taxon>
        <taxon>Cardamineae</taxon>
        <taxon>Cardamine</taxon>
    </lineage>
</organism>
<evidence type="ECO:0000256" key="5">
    <source>
        <dbReference type="ARBA" id="ARBA00022824"/>
    </source>
</evidence>
<name>A0ABD1BRD3_CARAN</name>
<feature type="compositionally biased region" description="Basic and acidic residues" evidence="11">
    <location>
        <begin position="136"/>
        <end position="147"/>
    </location>
</feature>
<gene>
    <name evidence="13" type="ORF">V5N11_028754</name>
</gene>
<feature type="region of interest" description="Disordered" evidence="11">
    <location>
        <begin position="79"/>
        <end position="270"/>
    </location>
</feature>
<dbReference type="GO" id="GO:0005886">
    <property type="term" value="C:plasma membrane"/>
    <property type="evidence" value="ECO:0007669"/>
    <property type="project" value="UniProtKB-SubCell"/>
</dbReference>
<dbReference type="PANTHER" id="PTHR32219:SF3">
    <property type="entry name" value="CALPONIN-LIKE DOMAIN PROTEIN"/>
    <property type="match status" value="1"/>
</dbReference>
<evidence type="ECO:0000256" key="6">
    <source>
        <dbReference type="ARBA" id="ARBA00022989"/>
    </source>
</evidence>
<accession>A0ABD1BRD3</accession>
<feature type="compositionally biased region" description="Polar residues" evidence="11">
    <location>
        <begin position="979"/>
        <end position="997"/>
    </location>
</feature>
<comment type="similarity">
    <text evidence="9">Belongs to the plant Proton pump-interactor protein family.</text>
</comment>
<dbReference type="InterPro" id="IPR055282">
    <property type="entry name" value="PPI1-4"/>
</dbReference>
<evidence type="ECO:0000256" key="1">
    <source>
        <dbReference type="ARBA" id="ARBA00004162"/>
    </source>
</evidence>
<keyword evidence="7 10" id="KW-0175">Coiled coil</keyword>
<keyword evidence="8 12" id="KW-0472">Membrane</keyword>
<feature type="compositionally biased region" description="Basic and acidic residues" evidence="11">
    <location>
        <begin position="955"/>
        <end position="968"/>
    </location>
</feature>
<feature type="region of interest" description="Disordered" evidence="11">
    <location>
        <begin position="390"/>
        <end position="412"/>
    </location>
</feature>
<keyword evidence="14" id="KW-1185">Reference proteome</keyword>
<evidence type="ECO:0000256" key="9">
    <source>
        <dbReference type="ARBA" id="ARBA00038080"/>
    </source>
</evidence>
<feature type="compositionally biased region" description="Polar residues" evidence="11">
    <location>
        <begin position="87"/>
        <end position="97"/>
    </location>
</feature>
<feature type="region of interest" description="Disordered" evidence="11">
    <location>
        <begin position="1021"/>
        <end position="1040"/>
    </location>
</feature>
<evidence type="ECO:0000256" key="4">
    <source>
        <dbReference type="ARBA" id="ARBA00022692"/>
    </source>
</evidence>
<feature type="region of interest" description="Disordered" evidence="11">
    <location>
        <begin position="26"/>
        <end position="49"/>
    </location>
</feature>
<feature type="compositionally biased region" description="Basic and acidic residues" evidence="11">
    <location>
        <begin position="1000"/>
        <end position="1012"/>
    </location>
</feature>
<dbReference type="EMBL" id="JBANAX010000171">
    <property type="protein sequence ID" value="KAL1219765.1"/>
    <property type="molecule type" value="Genomic_DNA"/>
</dbReference>
<keyword evidence="3" id="KW-1003">Cell membrane</keyword>
<comment type="caution">
    <text evidence="13">The sequence shown here is derived from an EMBL/GenBank/DDBJ whole genome shotgun (WGS) entry which is preliminary data.</text>
</comment>
<feature type="coiled-coil region" evidence="10">
    <location>
        <begin position="634"/>
        <end position="678"/>
    </location>
</feature>
<evidence type="ECO:0000256" key="10">
    <source>
        <dbReference type="SAM" id="Coils"/>
    </source>
</evidence>
<reference evidence="13 14" key="1">
    <citation type="submission" date="2024-04" db="EMBL/GenBank/DDBJ databases">
        <title>Genome assembly C_amara_ONT_v2.</title>
        <authorList>
            <person name="Yant L."/>
            <person name="Moore C."/>
            <person name="Slenker M."/>
        </authorList>
    </citation>
    <scope>NUCLEOTIDE SEQUENCE [LARGE SCALE GENOMIC DNA]</scope>
    <source>
        <tissue evidence="13">Leaf</tissue>
    </source>
</reference>
<dbReference type="Proteomes" id="UP001558713">
    <property type="component" value="Unassembled WGS sequence"/>
</dbReference>
<evidence type="ECO:0000256" key="11">
    <source>
        <dbReference type="SAM" id="MobiDB-lite"/>
    </source>
</evidence>
<evidence type="ECO:0000313" key="13">
    <source>
        <dbReference type="EMBL" id="KAL1219765.1"/>
    </source>
</evidence>
<feature type="compositionally biased region" description="Polar residues" evidence="11">
    <location>
        <begin position="1024"/>
        <end position="1035"/>
    </location>
</feature>
<feature type="transmembrane region" description="Helical" evidence="12">
    <location>
        <begin position="1053"/>
        <end position="1074"/>
    </location>
</feature>
<feature type="compositionally biased region" description="Basic and acidic residues" evidence="11">
    <location>
        <begin position="113"/>
        <end position="128"/>
    </location>
</feature>
<evidence type="ECO:0000313" key="14">
    <source>
        <dbReference type="Proteomes" id="UP001558713"/>
    </source>
</evidence>
<evidence type="ECO:0000256" key="3">
    <source>
        <dbReference type="ARBA" id="ARBA00022475"/>
    </source>
</evidence>
<comment type="subcellular location">
    <subcellularLocation>
        <location evidence="1">Cell membrane</location>
        <topology evidence="1">Single-pass membrane protein</topology>
    </subcellularLocation>
    <subcellularLocation>
        <location evidence="2">Endoplasmic reticulum membrane</location>
        <topology evidence="2">Single-pass membrane protein</topology>
    </subcellularLocation>
</comment>
<dbReference type="AlphaFoldDB" id="A0ABD1BRD3"/>
<feature type="compositionally biased region" description="Low complexity" evidence="11">
    <location>
        <begin position="37"/>
        <end position="48"/>
    </location>
</feature>